<gene>
    <name evidence="10" type="ORF">POCULU_LOCUS6399</name>
</gene>
<feature type="compositionally biased region" description="Polar residues" evidence="8">
    <location>
        <begin position="28"/>
        <end position="40"/>
    </location>
</feature>
<dbReference type="InterPro" id="IPR036211">
    <property type="entry name" value="eIF4G_eIF4E-bd_sf"/>
</dbReference>
<dbReference type="InterPro" id="IPR016024">
    <property type="entry name" value="ARM-type_fold"/>
</dbReference>
<dbReference type="PROSITE" id="PS51366">
    <property type="entry name" value="MI"/>
    <property type="match status" value="1"/>
</dbReference>
<dbReference type="Pfam" id="PF02847">
    <property type="entry name" value="MA3"/>
    <property type="match status" value="1"/>
</dbReference>
<dbReference type="Pfam" id="PF02854">
    <property type="entry name" value="MIF4G"/>
    <property type="match status" value="1"/>
</dbReference>
<feature type="compositionally biased region" description="Basic and acidic residues" evidence="8">
    <location>
        <begin position="607"/>
        <end position="623"/>
    </location>
</feature>
<evidence type="ECO:0000256" key="8">
    <source>
        <dbReference type="SAM" id="MobiDB-lite"/>
    </source>
</evidence>
<keyword evidence="5" id="KW-0597">Phosphoprotein</keyword>
<keyword evidence="7" id="KW-0648">Protein biosynthesis</keyword>
<feature type="compositionally biased region" description="Polar residues" evidence="8">
    <location>
        <begin position="725"/>
        <end position="746"/>
    </location>
</feature>
<feature type="compositionally biased region" description="Pro residues" evidence="8">
    <location>
        <begin position="181"/>
        <end position="192"/>
    </location>
</feature>
<feature type="compositionally biased region" description="Basic and acidic residues" evidence="8">
    <location>
        <begin position="343"/>
        <end position="599"/>
    </location>
</feature>
<feature type="compositionally biased region" description="Polar residues" evidence="8">
    <location>
        <begin position="194"/>
        <end position="204"/>
    </location>
</feature>
<dbReference type="InterPro" id="IPR003891">
    <property type="entry name" value="Initiation_fac_eIF4g_MI"/>
</dbReference>
<dbReference type="SUPFAM" id="SSF101489">
    <property type="entry name" value="Eukaryotic initiation factor 4f subunit eIF4g, eIF4e-binding domain"/>
    <property type="match status" value="1"/>
</dbReference>
<keyword evidence="3" id="KW-0963">Cytoplasm</keyword>
<feature type="compositionally biased region" description="Basic and acidic residues" evidence="8">
    <location>
        <begin position="320"/>
        <end position="334"/>
    </location>
</feature>
<evidence type="ECO:0000256" key="4">
    <source>
        <dbReference type="ARBA" id="ARBA00022540"/>
    </source>
</evidence>
<feature type="compositionally biased region" description="Low complexity" evidence="8">
    <location>
        <begin position="298"/>
        <end position="312"/>
    </location>
</feature>
<dbReference type="PANTHER" id="PTHR23253:SF9">
    <property type="entry name" value="EUKARYOTIC TRANSLATION INITIATION FACTOR 4 GAMMA 2"/>
    <property type="match status" value="1"/>
</dbReference>
<dbReference type="Gene3D" id="1.25.40.180">
    <property type="match status" value="2"/>
</dbReference>
<organism evidence="10 11">
    <name type="scientific">Paraglomus occultum</name>
    <dbReference type="NCBI Taxonomy" id="144539"/>
    <lineage>
        <taxon>Eukaryota</taxon>
        <taxon>Fungi</taxon>
        <taxon>Fungi incertae sedis</taxon>
        <taxon>Mucoromycota</taxon>
        <taxon>Glomeromycotina</taxon>
        <taxon>Glomeromycetes</taxon>
        <taxon>Paraglomerales</taxon>
        <taxon>Paraglomeraceae</taxon>
        <taxon>Paraglomus</taxon>
    </lineage>
</organism>
<sequence length="1501" mass="172188">MSGGRLSMATKSGSTTFGTTMAARGAQGPSSEDNVQPSHVQASSTSAQQTPPSPPIGRQQAARFQDLQRGQSAPVSQSKNGGTSSNRQQSSSHDSPHHRKDSVSSNVSSNDGQTSPYHTRPPSPHHPNHSHAPHHYVIHGTRHNAHHKQNSGMGMPMGGAMPVTGQGMGSQYRPPRDQKGPPGPIPPSPHLNPAPSSLPNTSPIAMQPPPQTMPMVMASQAWPASSYPPRPFDYYQHPYAYSNPMYMPYPHVARASVPGYSHPSNAPQFVTPPTPNISKAIPIIDPLTRDEVRPPLESPSTKTDDSPSTSETQTPEDADKEQHQNQDAEKRDSKAIPIVNPVAKEEREKREREEQERREKEKEEKERKEREEREEKERKEIEEREKKEKEEREQKEREEKERKEREEKERKEREEKERREREERERERKEREERERKEREEEERKEREREEKEREERERKKREEQERKEREERERKEREEQERKEREERERKEREERERKEREEEERKEREREEKEREERERKKREEQERKEREERECKEREEQERKEREERERKEREDQERREQELKEREQKEREERKKQEETKSKTTAEETDKKNQQEPKPNTIDLDREPSERKDVKEERKQKGHRPATLDLSKTTSALVPSAPPSALGSARKIEDLNAVTYPPHIKSPDPTLNQDAQPGKYKYERSFLMQFMSVCKEKPENLPHLDAIGVEDPKESKKHRTTGSSQRGPHKTSPAQPNYTQTPMGKFEKQPTTSEERFMRSSINRYSTNSGIGPRTASGNPLLPPALNTTQSSPGPRTLSNSGRRDGDRRSKRGHQQVGGPTIPMEMVAPLERSENRWVSQSVTGEVPKAGEEIIPMETIQRKVKALLNKLTLEKFESISDHIIEFANKSKEERDGKILKTVIQLTFEKACDEPNFSQMYAQLCRKMMERIDMDIFDENIKNAQDEYVRGGTLFRKYLLNRCQEDFEKGWKVNMPIPNNEKGEPDLLSDEYYIAAKAKRHGLGLIKFIGELFKLHMLTERIMHECIKKLLANHVDPEEEETESLCKLLTTVGKQLDHQKAKDHMDAYFVRMESMSKNVKLNSRIRFMLMDVIELRKRNWVPRHDTNAPKTIAEIHEAAAKQKEEAELLRRSASTSGGRNMPRIAEQLSRGGSGRRGDKGGMQHGMQQMSDGWNTVGPSSARKMDLTRFGQVRTKNSGTNMSLAPGSGTIARLASGSKGWPTDIKDRDEKGSSMSRTHSTSNTYSILDQVEGRKSMDGSSNEPTSTPPERQKLVVLARGSTLKADASPKPAENKWQSGKSGGVVKPSSMSQEEAKRKIKAMVDEYWSVRDKKEVAVCIKELPVRYFGDAIREFIESALDKKPSDVSNCADLLKELRKQDAIYPADCKKAFTNIMDNLEDIGIDVPQAYAHTGQLLHGAQIELNEVAELIRPLTDIGGSEPPSAKVVAAYLNSIKTSMGEPMVLRKVKNANFDFALLFPDGNKDALNRFLEKQGLGILKK</sequence>
<evidence type="ECO:0000256" key="5">
    <source>
        <dbReference type="ARBA" id="ARBA00022553"/>
    </source>
</evidence>
<feature type="compositionally biased region" description="Low complexity" evidence="8">
    <location>
        <begin position="152"/>
        <end position="162"/>
    </location>
</feature>
<proteinExistence type="inferred from homology"/>
<evidence type="ECO:0000256" key="2">
    <source>
        <dbReference type="ARBA" id="ARBA00005775"/>
    </source>
</evidence>
<comment type="caution">
    <text evidence="10">The sequence shown here is derived from an EMBL/GenBank/DDBJ whole genome shotgun (WGS) entry which is preliminary data.</text>
</comment>
<feature type="compositionally biased region" description="Polar residues" evidence="8">
    <location>
        <begin position="1259"/>
        <end position="1270"/>
    </location>
</feature>
<feature type="region of interest" description="Disordered" evidence="8">
    <location>
        <begin position="1131"/>
        <end position="1315"/>
    </location>
</feature>
<feature type="compositionally biased region" description="Basic and acidic residues" evidence="8">
    <location>
        <begin position="749"/>
        <end position="762"/>
    </location>
</feature>
<dbReference type="Proteomes" id="UP000789572">
    <property type="component" value="Unassembled WGS sequence"/>
</dbReference>
<dbReference type="OrthoDB" id="514777at2759"/>
<keyword evidence="4" id="KW-0396">Initiation factor</keyword>
<dbReference type="InterPro" id="IPR003890">
    <property type="entry name" value="MIF4G-like_typ-3"/>
</dbReference>
<evidence type="ECO:0000313" key="11">
    <source>
        <dbReference type="Proteomes" id="UP000789572"/>
    </source>
</evidence>
<feature type="compositionally biased region" description="Polar residues" evidence="8">
    <location>
        <begin position="68"/>
        <end position="83"/>
    </location>
</feature>
<dbReference type="SUPFAM" id="SSF48371">
    <property type="entry name" value="ARM repeat"/>
    <property type="match status" value="2"/>
</dbReference>
<evidence type="ECO:0000259" key="9">
    <source>
        <dbReference type="PROSITE" id="PS51366"/>
    </source>
</evidence>
<dbReference type="Gene3D" id="1.20.970.30">
    <property type="entry name" value="eIF4G, eIF4E-binding domain"/>
    <property type="match status" value="1"/>
</dbReference>
<keyword evidence="6" id="KW-0694">RNA-binding</keyword>
<evidence type="ECO:0000313" key="10">
    <source>
        <dbReference type="EMBL" id="CAG8579171.1"/>
    </source>
</evidence>
<feature type="compositionally biased region" description="Polar residues" evidence="8">
    <location>
        <begin position="764"/>
        <end position="774"/>
    </location>
</feature>
<dbReference type="PANTHER" id="PTHR23253">
    <property type="entry name" value="EUKARYOTIC TRANSLATION INITIATION FACTOR 4 GAMMA"/>
    <property type="match status" value="1"/>
</dbReference>
<evidence type="ECO:0000256" key="6">
    <source>
        <dbReference type="ARBA" id="ARBA00022884"/>
    </source>
</evidence>
<feature type="compositionally biased region" description="Polar residues" evidence="8">
    <location>
        <begin position="1195"/>
        <end position="1204"/>
    </location>
</feature>
<dbReference type="EMBL" id="CAJVPJ010001166">
    <property type="protein sequence ID" value="CAG8579171.1"/>
    <property type="molecule type" value="Genomic_DNA"/>
</dbReference>
<dbReference type="SMART" id="SM00544">
    <property type="entry name" value="MA3"/>
    <property type="match status" value="1"/>
</dbReference>
<dbReference type="GO" id="GO:0016281">
    <property type="term" value="C:eukaryotic translation initiation factor 4F complex"/>
    <property type="evidence" value="ECO:0007669"/>
    <property type="project" value="TreeGrafter"/>
</dbReference>
<dbReference type="FunFam" id="1.25.40.180:FF:000020">
    <property type="entry name" value="Eukaryotic translation initiation factor subunit"/>
    <property type="match status" value="1"/>
</dbReference>
<feature type="compositionally biased region" description="Polar residues" evidence="8">
    <location>
        <begin position="790"/>
        <end position="804"/>
    </location>
</feature>
<feature type="compositionally biased region" description="Polar residues" evidence="8">
    <location>
        <begin position="1234"/>
        <end position="1248"/>
    </location>
</feature>
<feature type="compositionally biased region" description="Basic residues" evidence="8">
    <location>
        <begin position="126"/>
        <end position="149"/>
    </location>
</feature>
<feature type="compositionally biased region" description="Low complexity" evidence="8">
    <location>
        <begin position="84"/>
        <end position="93"/>
    </location>
</feature>
<dbReference type="InterPro" id="IPR022745">
    <property type="entry name" value="eIF4G1_eIF4E-bd"/>
</dbReference>
<protein>
    <submittedName>
        <fullName evidence="10">10364_t:CDS:1</fullName>
    </submittedName>
</protein>
<dbReference type="GO" id="GO:0003743">
    <property type="term" value="F:translation initiation factor activity"/>
    <property type="evidence" value="ECO:0007669"/>
    <property type="project" value="UniProtKB-KW"/>
</dbReference>
<name>A0A9N9BVF1_9GLOM</name>
<feature type="region of interest" description="Disordered" evidence="8">
    <location>
        <begin position="1"/>
        <end position="211"/>
    </location>
</feature>
<dbReference type="SMART" id="SM00543">
    <property type="entry name" value="MIF4G"/>
    <property type="match status" value="1"/>
</dbReference>
<keyword evidence="11" id="KW-1185">Reference proteome</keyword>
<dbReference type="GO" id="GO:0010494">
    <property type="term" value="C:cytoplasmic stress granule"/>
    <property type="evidence" value="ECO:0007669"/>
    <property type="project" value="UniProtKB-ARBA"/>
</dbReference>
<feature type="compositionally biased region" description="Low complexity" evidence="8">
    <location>
        <begin position="41"/>
        <end position="50"/>
    </location>
</feature>
<evidence type="ECO:0000256" key="1">
    <source>
        <dbReference type="ARBA" id="ARBA00004496"/>
    </source>
</evidence>
<feature type="region of interest" description="Disordered" evidence="8">
    <location>
        <begin position="707"/>
        <end position="826"/>
    </location>
</feature>
<reference evidence="10" key="1">
    <citation type="submission" date="2021-06" db="EMBL/GenBank/DDBJ databases">
        <authorList>
            <person name="Kallberg Y."/>
            <person name="Tangrot J."/>
            <person name="Rosling A."/>
        </authorList>
    </citation>
    <scope>NUCLEOTIDE SEQUENCE</scope>
    <source>
        <strain evidence="10">IA702</strain>
    </source>
</reference>
<comment type="subcellular location">
    <subcellularLocation>
        <location evidence="1">Cytoplasm</location>
    </subcellularLocation>
</comment>
<evidence type="ECO:0000256" key="7">
    <source>
        <dbReference type="ARBA" id="ARBA00022917"/>
    </source>
</evidence>
<accession>A0A9N9BVF1</accession>
<comment type="similarity">
    <text evidence="2">Belongs to the eukaryotic initiation factor 4G family.</text>
</comment>
<feature type="compositionally biased region" description="Polar residues" evidence="8">
    <location>
        <begin position="9"/>
        <end position="19"/>
    </location>
</feature>
<evidence type="ECO:0000256" key="3">
    <source>
        <dbReference type="ARBA" id="ARBA00022490"/>
    </source>
</evidence>
<dbReference type="Pfam" id="PF12152">
    <property type="entry name" value="eIF_4G1"/>
    <property type="match status" value="1"/>
</dbReference>
<feature type="compositionally biased region" description="Polar residues" evidence="8">
    <location>
        <begin position="1167"/>
        <end position="1180"/>
    </location>
</feature>
<feature type="domain" description="MI" evidence="9">
    <location>
        <begin position="1315"/>
        <end position="1436"/>
    </location>
</feature>
<feature type="region of interest" description="Disordered" evidence="8">
    <location>
        <begin position="264"/>
        <end position="653"/>
    </location>
</feature>
<dbReference type="GO" id="GO:0003729">
    <property type="term" value="F:mRNA binding"/>
    <property type="evidence" value="ECO:0007669"/>
    <property type="project" value="TreeGrafter"/>
</dbReference>